<name>A0A932YW06_9BACT</name>
<dbReference type="GO" id="GO:0005886">
    <property type="term" value="C:plasma membrane"/>
    <property type="evidence" value="ECO:0007669"/>
    <property type="project" value="UniProtKB-SubCell"/>
</dbReference>
<evidence type="ECO:0000259" key="14">
    <source>
        <dbReference type="SMART" id="SM00831"/>
    </source>
</evidence>
<evidence type="ECO:0000256" key="7">
    <source>
        <dbReference type="ARBA" id="ARBA00022840"/>
    </source>
</evidence>
<dbReference type="InterPro" id="IPR008250">
    <property type="entry name" value="ATPase_P-typ_transduc_dom_A_sf"/>
</dbReference>
<feature type="region of interest" description="Disordered" evidence="12">
    <location>
        <begin position="175"/>
        <end position="198"/>
    </location>
</feature>
<evidence type="ECO:0000256" key="10">
    <source>
        <dbReference type="ARBA" id="ARBA00022989"/>
    </source>
</evidence>
<evidence type="ECO:0000256" key="8">
    <source>
        <dbReference type="ARBA" id="ARBA00022842"/>
    </source>
</evidence>
<dbReference type="SUPFAM" id="SSF56784">
    <property type="entry name" value="HAD-like"/>
    <property type="match status" value="1"/>
</dbReference>
<dbReference type="SMART" id="SM00831">
    <property type="entry name" value="Cation_ATPase_N"/>
    <property type="match status" value="1"/>
</dbReference>
<feature type="transmembrane region" description="Helical" evidence="13">
    <location>
        <begin position="252"/>
        <end position="274"/>
    </location>
</feature>
<keyword evidence="7" id="KW-0067">ATP-binding</keyword>
<dbReference type="SFLD" id="SFLDG00002">
    <property type="entry name" value="C1.7:_P-type_atpase_like"/>
    <property type="match status" value="1"/>
</dbReference>
<feature type="transmembrane region" description="Helical" evidence="13">
    <location>
        <begin position="835"/>
        <end position="855"/>
    </location>
</feature>
<dbReference type="PROSITE" id="PS00154">
    <property type="entry name" value="ATPASE_E1_E2"/>
    <property type="match status" value="1"/>
</dbReference>
<dbReference type="SFLD" id="SFLDS00003">
    <property type="entry name" value="Haloacid_Dehalogenase"/>
    <property type="match status" value="1"/>
</dbReference>
<dbReference type="InterPro" id="IPR023214">
    <property type="entry name" value="HAD_sf"/>
</dbReference>
<keyword evidence="4" id="KW-0597">Phosphoprotein</keyword>
<dbReference type="NCBIfam" id="TIGR01494">
    <property type="entry name" value="ATPase_P-type"/>
    <property type="match status" value="2"/>
</dbReference>
<reference evidence="15" key="1">
    <citation type="submission" date="2020-07" db="EMBL/GenBank/DDBJ databases">
        <title>Huge and variable diversity of episymbiotic CPR bacteria and DPANN archaea in groundwater ecosystems.</title>
        <authorList>
            <person name="He C.Y."/>
            <person name="Keren R."/>
            <person name="Whittaker M."/>
            <person name="Farag I.F."/>
            <person name="Doudna J."/>
            <person name="Cate J.H.D."/>
            <person name="Banfield J.F."/>
        </authorList>
    </citation>
    <scope>NUCLEOTIDE SEQUENCE</scope>
    <source>
        <strain evidence="15">NC_groundwater_1225_Ag_S-0.1um_56_177</strain>
    </source>
</reference>
<feature type="domain" description="Cation-transporting P-type ATPase N-terminal" evidence="14">
    <location>
        <begin position="15"/>
        <end position="88"/>
    </location>
</feature>
<dbReference type="InterPro" id="IPR004014">
    <property type="entry name" value="ATPase_P-typ_cation-transptr_N"/>
</dbReference>
<dbReference type="SUPFAM" id="SSF81653">
    <property type="entry name" value="Calcium ATPase, transduction domain A"/>
    <property type="match status" value="1"/>
</dbReference>
<dbReference type="InterPro" id="IPR050510">
    <property type="entry name" value="Cation_transp_ATPase_P-type"/>
</dbReference>
<evidence type="ECO:0000256" key="6">
    <source>
        <dbReference type="ARBA" id="ARBA00022741"/>
    </source>
</evidence>
<dbReference type="AlphaFoldDB" id="A0A932YW06"/>
<dbReference type="InterPro" id="IPR006068">
    <property type="entry name" value="ATPase_P-typ_cation-transptr_C"/>
</dbReference>
<dbReference type="Pfam" id="PF00690">
    <property type="entry name" value="Cation_ATPase_N"/>
    <property type="match status" value="1"/>
</dbReference>
<keyword evidence="10 13" id="KW-1133">Transmembrane helix</keyword>
<gene>
    <name evidence="15" type="ORF">HY473_00070</name>
</gene>
<evidence type="ECO:0000313" key="15">
    <source>
        <dbReference type="EMBL" id="MBI4132482.1"/>
    </source>
</evidence>
<organism evidence="15 16">
    <name type="scientific">Candidatus Sungiibacteriota bacterium</name>
    <dbReference type="NCBI Taxonomy" id="2750080"/>
    <lineage>
        <taxon>Bacteria</taxon>
        <taxon>Candidatus Sungiibacteriota</taxon>
    </lineage>
</organism>
<dbReference type="Gene3D" id="2.70.150.10">
    <property type="entry name" value="Calcium-transporting ATPase, cytoplasmic transduction domain A"/>
    <property type="match status" value="1"/>
</dbReference>
<accession>A0A932YW06</accession>
<sequence length="906" mass="98723">MNSTASSPSSRAETAWHQKSVPETLLILGSSGGGLSPVEAERRLSEYGQNRLTEPRPESLAVIFLRQFRSPLIYILLAASATVFLMGEVIDGSIILAVLLFNAVVGTIQEGKAQHTLRALKRFVETNATVMRGGKELLIRDYDVVPGDILILQDGDKVPADARVTASRNLKSDEAAITGESEPVHKTSEALTRPASSPAEQRNMVFKGTHIVAGNGTAVAVATGQGTIIGRISEAIAVLKTEIPLQANIRHLSGLIIIVVVSISVSLFFLGMLFDKSVREMFTTAVALSVSVIPEGLPIVMTLVLATGVWRMSRRNALVKRLAAVEALGQARVIAVDKTGTITRNELVIQKVYADRKLFDVAGVGYEPAGDIRLGERAIVPANHPEVLLAARIAAYCANARVVFSEESQQWRVAGDPTEAAMVVFARKAGFQKDELERESPLLAELPFDYRTKYHATVHRTDGHALLTVAGAPEVVLRLSHRIWHAGRSQPLAAEERERLESVLVQLSREGLRVVAVAMSRKVPERLTPEVVHGLTFVGFFAMRDALRPEVAEALSRTAAAGIRVVMITGDHKITALAIGKEAGIYRPGDDVLSGDDIDAESDAVLSEKVKRVSVFARVTPEHKIRIIQAFRRRGEVVAMTGDGVNDAPSLVAADLGVAMGRIGTEVAKEAADIVLLDDNFGSIVAAVEEGRSIYLTIQKVILYLFSTSVGEVLTISGALFLGFPLPVLAAQIIWLNFVTDGFLDVALAMEPKERGLLDGRFERPRKFLIDRLMLERMTAMAIPMMIGTLIVFSRIFPDDLVKGWTMALTTLAIFQWFNAWNCRSAEQSVFRMNPFSNIFLVAATVTVVVLQVSAVSVPVLQKILHTVPLSGWEWLLALVVGSAILWVEELRKLIRRSLRSRSRPA</sequence>
<dbReference type="InterPro" id="IPR023299">
    <property type="entry name" value="ATPase_P-typ_cyto_dom_N"/>
</dbReference>
<evidence type="ECO:0000256" key="5">
    <source>
        <dbReference type="ARBA" id="ARBA00022692"/>
    </source>
</evidence>
<protein>
    <submittedName>
        <fullName evidence="15">HAD-IC family P-type ATPase</fullName>
    </submittedName>
</protein>
<dbReference type="InterPro" id="IPR023298">
    <property type="entry name" value="ATPase_P-typ_TM_dom_sf"/>
</dbReference>
<dbReference type="Gene3D" id="1.20.1110.10">
    <property type="entry name" value="Calcium-transporting ATPase, transmembrane domain"/>
    <property type="match status" value="1"/>
</dbReference>
<dbReference type="Pfam" id="PF00122">
    <property type="entry name" value="E1-E2_ATPase"/>
    <property type="match status" value="1"/>
</dbReference>
<dbReference type="SFLD" id="SFLDF00027">
    <property type="entry name" value="p-type_atpase"/>
    <property type="match status" value="1"/>
</dbReference>
<comment type="similarity">
    <text evidence="2">Belongs to the cation transport ATPase (P-type) (TC 3.A.3) family. Type IIA subfamily.</text>
</comment>
<keyword evidence="5 13" id="KW-0812">Transmembrane</keyword>
<dbReference type="SUPFAM" id="SSF81660">
    <property type="entry name" value="Metal cation-transporting ATPase, ATP-binding domain N"/>
    <property type="match status" value="1"/>
</dbReference>
<evidence type="ECO:0000256" key="12">
    <source>
        <dbReference type="SAM" id="MobiDB-lite"/>
    </source>
</evidence>
<dbReference type="PRINTS" id="PR00119">
    <property type="entry name" value="CATATPASE"/>
</dbReference>
<evidence type="ECO:0000313" key="16">
    <source>
        <dbReference type="Proteomes" id="UP000756703"/>
    </source>
</evidence>
<dbReference type="InterPro" id="IPR018303">
    <property type="entry name" value="ATPase_P-typ_P_site"/>
</dbReference>
<evidence type="ECO:0000256" key="9">
    <source>
        <dbReference type="ARBA" id="ARBA00022967"/>
    </source>
</evidence>
<dbReference type="InterPro" id="IPR059000">
    <property type="entry name" value="ATPase_P-type_domA"/>
</dbReference>
<dbReference type="SUPFAM" id="SSF81665">
    <property type="entry name" value="Calcium ATPase, transmembrane domain M"/>
    <property type="match status" value="1"/>
</dbReference>
<dbReference type="Proteomes" id="UP000756703">
    <property type="component" value="Unassembled WGS sequence"/>
</dbReference>
<dbReference type="PANTHER" id="PTHR43294">
    <property type="entry name" value="SODIUM/POTASSIUM-TRANSPORTING ATPASE SUBUNIT ALPHA"/>
    <property type="match status" value="1"/>
</dbReference>
<feature type="transmembrane region" description="Helical" evidence="13">
    <location>
        <begin position="72"/>
        <end position="105"/>
    </location>
</feature>
<keyword evidence="6" id="KW-0547">Nucleotide-binding</keyword>
<dbReference type="GO" id="GO:0005524">
    <property type="term" value="F:ATP binding"/>
    <property type="evidence" value="ECO:0007669"/>
    <property type="project" value="UniProtKB-KW"/>
</dbReference>
<dbReference type="Pfam" id="PF13246">
    <property type="entry name" value="Cation_ATPase"/>
    <property type="match status" value="1"/>
</dbReference>
<dbReference type="EMBL" id="JACQMI010000002">
    <property type="protein sequence ID" value="MBI4132482.1"/>
    <property type="molecule type" value="Genomic_DNA"/>
</dbReference>
<dbReference type="PRINTS" id="PR00120">
    <property type="entry name" value="HATPASE"/>
</dbReference>
<evidence type="ECO:0000256" key="4">
    <source>
        <dbReference type="ARBA" id="ARBA00022553"/>
    </source>
</evidence>
<evidence type="ECO:0000256" key="2">
    <source>
        <dbReference type="ARBA" id="ARBA00005675"/>
    </source>
</evidence>
<dbReference type="InterPro" id="IPR044492">
    <property type="entry name" value="P_typ_ATPase_HD_dom"/>
</dbReference>
<evidence type="ECO:0000256" key="3">
    <source>
        <dbReference type="ARBA" id="ARBA00022475"/>
    </source>
</evidence>
<comment type="subcellular location">
    <subcellularLocation>
        <location evidence="1">Cell membrane</location>
        <topology evidence="1">Multi-pass membrane protein</topology>
    </subcellularLocation>
</comment>
<dbReference type="Gene3D" id="3.40.50.1000">
    <property type="entry name" value="HAD superfamily/HAD-like"/>
    <property type="match status" value="1"/>
</dbReference>
<dbReference type="InterPro" id="IPR001757">
    <property type="entry name" value="P_typ_ATPase"/>
</dbReference>
<feature type="transmembrane region" description="Helical" evidence="13">
    <location>
        <begin position="769"/>
        <end position="793"/>
    </location>
</feature>
<dbReference type="Pfam" id="PF00689">
    <property type="entry name" value="Cation_ATPase_C"/>
    <property type="match status" value="1"/>
</dbReference>
<dbReference type="PANTHER" id="PTHR43294:SF21">
    <property type="entry name" value="CATION TRANSPORTING ATPASE"/>
    <property type="match status" value="1"/>
</dbReference>
<evidence type="ECO:0000256" key="11">
    <source>
        <dbReference type="ARBA" id="ARBA00023136"/>
    </source>
</evidence>
<keyword evidence="11 13" id="KW-0472">Membrane</keyword>
<feature type="transmembrane region" description="Helical" evidence="13">
    <location>
        <begin position="875"/>
        <end position="895"/>
    </location>
</feature>
<dbReference type="FunFam" id="2.70.150.10:FF:000160">
    <property type="entry name" value="Sarcoplasmic/endoplasmic reticulum calcium ATPase 1"/>
    <property type="match status" value="1"/>
</dbReference>
<dbReference type="InterPro" id="IPR036412">
    <property type="entry name" value="HAD-like_sf"/>
</dbReference>
<dbReference type="GO" id="GO:0016887">
    <property type="term" value="F:ATP hydrolysis activity"/>
    <property type="evidence" value="ECO:0007669"/>
    <property type="project" value="InterPro"/>
</dbReference>
<evidence type="ECO:0000256" key="1">
    <source>
        <dbReference type="ARBA" id="ARBA00004651"/>
    </source>
</evidence>
<proteinExistence type="inferred from homology"/>
<comment type="caution">
    <text evidence="15">The sequence shown here is derived from an EMBL/GenBank/DDBJ whole genome shotgun (WGS) entry which is preliminary data.</text>
</comment>
<keyword evidence="3" id="KW-1003">Cell membrane</keyword>
<dbReference type="Gene3D" id="3.40.1110.10">
    <property type="entry name" value="Calcium-transporting ATPase, cytoplasmic domain N"/>
    <property type="match status" value="1"/>
</dbReference>
<keyword evidence="8" id="KW-0460">Magnesium</keyword>
<feature type="transmembrane region" description="Helical" evidence="13">
    <location>
        <begin position="286"/>
        <end position="310"/>
    </location>
</feature>
<evidence type="ECO:0000256" key="13">
    <source>
        <dbReference type="SAM" id="Phobius"/>
    </source>
</evidence>
<keyword evidence="9" id="KW-1278">Translocase</keyword>